<evidence type="ECO:0000313" key="2">
    <source>
        <dbReference type="Proteomes" id="UP000178109"/>
    </source>
</evidence>
<name>A0A1G2BTB0_9BACT</name>
<evidence type="ECO:0000313" key="1">
    <source>
        <dbReference type="EMBL" id="OGY92395.1"/>
    </source>
</evidence>
<dbReference type="EMBL" id="MHKO01000022">
    <property type="protein sequence ID" value="OGY92395.1"/>
    <property type="molecule type" value="Genomic_DNA"/>
</dbReference>
<dbReference type="AlphaFoldDB" id="A0A1G2BTB0"/>
<organism evidence="1 2">
    <name type="scientific">Candidatus Komeilibacteria bacterium RIFCSPLOWO2_02_FULL_48_11</name>
    <dbReference type="NCBI Taxonomy" id="1798553"/>
    <lineage>
        <taxon>Bacteria</taxon>
        <taxon>Candidatus Komeiliibacteriota</taxon>
    </lineage>
</organism>
<dbReference type="STRING" id="1798553.A3H70_00405"/>
<protein>
    <submittedName>
        <fullName evidence="1">Uncharacterized protein</fullName>
    </submittedName>
</protein>
<gene>
    <name evidence="1" type="ORF">A3H70_00405</name>
</gene>
<proteinExistence type="predicted"/>
<sequence>MTSKISYEETPEFQKDFKGLIKKFRSLKDDLELAKTAAIELYHVGRADNAGVLRKIDNQSIFPIAGFCTEELLICKIKKFACKALKGRGSKSGIRIVYAFHCNSLRVDFIEIYFKGNKENENRERIKEYLKNLSAASAP</sequence>
<dbReference type="Proteomes" id="UP000178109">
    <property type="component" value="Unassembled WGS sequence"/>
</dbReference>
<comment type="caution">
    <text evidence="1">The sequence shown here is derived from an EMBL/GenBank/DDBJ whole genome shotgun (WGS) entry which is preliminary data.</text>
</comment>
<accession>A0A1G2BTB0</accession>
<reference evidence="1 2" key="1">
    <citation type="journal article" date="2016" name="Nat. Commun.">
        <title>Thousands of microbial genomes shed light on interconnected biogeochemical processes in an aquifer system.</title>
        <authorList>
            <person name="Anantharaman K."/>
            <person name="Brown C.T."/>
            <person name="Hug L.A."/>
            <person name="Sharon I."/>
            <person name="Castelle C.J."/>
            <person name="Probst A.J."/>
            <person name="Thomas B.C."/>
            <person name="Singh A."/>
            <person name="Wilkins M.J."/>
            <person name="Karaoz U."/>
            <person name="Brodie E.L."/>
            <person name="Williams K.H."/>
            <person name="Hubbard S.S."/>
            <person name="Banfield J.F."/>
        </authorList>
    </citation>
    <scope>NUCLEOTIDE SEQUENCE [LARGE SCALE GENOMIC DNA]</scope>
</reference>